<dbReference type="RefSeq" id="WP_033359340.1">
    <property type="nucleotide sequence ID" value="NZ_CP073767.1"/>
</dbReference>
<proteinExistence type="predicted"/>
<accession>A0A9Q9MFU4</accession>
<organism evidence="2 3">
    <name type="scientific">Dactylosporangium aurantiacum</name>
    <dbReference type="NCBI Taxonomy" id="35754"/>
    <lineage>
        <taxon>Bacteria</taxon>
        <taxon>Bacillati</taxon>
        <taxon>Actinomycetota</taxon>
        <taxon>Actinomycetes</taxon>
        <taxon>Micromonosporales</taxon>
        <taxon>Micromonosporaceae</taxon>
        <taxon>Dactylosporangium</taxon>
    </lineage>
</organism>
<dbReference type="EMBL" id="CP073767">
    <property type="protein sequence ID" value="UWZ57578.1"/>
    <property type="molecule type" value="Genomic_DNA"/>
</dbReference>
<name>A0A9Q9MFU4_9ACTN</name>
<dbReference type="AlphaFoldDB" id="A0A9Q9MFU4"/>
<reference evidence="2" key="1">
    <citation type="submission" date="2021-04" db="EMBL/GenBank/DDBJ databases">
        <title>Dactylosporangium aurantiacum NRRL B-8018 full assembly.</title>
        <authorList>
            <person name="Hartkoorn R.C."/>
            <person name="Beaudoing E."/>
            <person name="Hot D."/>
        </authorList>
    </citation>
    <scope>NUCLEOTIDE SEQUENCE</scope>
    <source>
        <strain evidence="2">NRRL B-8018</strain>
    </source>
</reference>
<dbReference type="Proteomes" id="UP001058003">
    <property type="component" value="Chromosome"/>
</dbReference>
<evidence type="ECO:0000313" key="2">
    <source>
        <dbReference type="EMBL" id="UWZ57578.1"/>
    </source>
</evidence>
<gene>
    <name evidence="2" type="ORF">Daura_16290</name>
</gene>
<evidence type="ECO:0000313" key="3">
    <source>
        <dbReference type="Proteomes" id="UP001058003"/>
    </source>
</evidence>
<feature type="compositionally biased region" description="Low complexity" evidence="1">
    <location>
        <begin position="47"/>
        <end position="66"/>
    </location>
</feature>
<sequence length="186" mass="18553">MTLIVLLTTAGCARPGRVDAASDATPGSPRPAPSRSVAACADPDASPAPATGAPGTPGTATAGTPGSEDQFQRDNQANRAFRQRGVLPPQAMAAVQPCVAEVRAGLDRLRAEGRFDGPAIERVLTDAGLAEVESRRAGRLDTGDGSGLLFCGNSGFGYVFGQHGPAGTTVDAGGAIADGGCLPAPD</sequence>
<dbReference type="KEGG" id="daur:Daura_16290"/>
<keyword evidence="3" id="KW-1185">Reference proteome</keyword>
<feature type="region of interest" description="Disordered" evidence="1">
    <location>
        <begin position="15"/>
        <end position="71"/>
    </location>
</feature>
<protein>
    <submittedName>
        <fullName evidence="2">Uncharacterized protein</fullName>
    </submittedName>
</protein>
<evidence type="ECO:0000256" key="1">
    <source>
        <dbReference type="SAM" id="MobiDB-lite"/>
    </source>
</evidence>